<evidence type="ECO:0000256" key="8">
    <source>
        <dbReference type="SAM" id="Phobius"/>
    </source>
</evidence>
<dbReference type="Proteomes" id="UP000184251">
    <property type="component" value="Unassembled WGS sequence"/>
</dbReference>
<keyword evidence="4" id="KW-1003">Cell membrane</keyword>
<feature type="transmembrane region" description="Helical" evidence="8">
    <location>
        <begin position="12"/>
        <end position="32"/>
    </location>
</feature>
<dbReference type="EMBL" id="FQTU01000001">
    <property type="protein sequence ID" value="SHE28147.1"/>
    <property type="molecule type" value="Genomic_DNA"/>
</dbReference>
<evidence type="ECO:0000256" key="2">
    <source>
        <dbReference type="ARBA" id="ARBA00009773"/>
    </source>
</evidence>
<organism evidence="9 10">
    <name type="scientific">Alkalibacter saccharofermentans DSM 14828</name>
    <dbReference type="NCBI Taxonomy" id="1120975"/>
    <lineage>
        <taxon>Bacteria</taxon>
        <taxon>Bacillati</taxon>
        <taxon>Bacillota</taxon>
        <taxon>Clostridia</taxon>
        <taxon>Eubacteriales</taxon>
        <taxon>Eubacteriaceae</taxon>
        <taxon>Alkalibacter</taxon>
    </lineage>
</organism>
<keyword evidence="7 8" id="KW-0472">Membrane</keyword>
<evidence type="ECO:0000313" key="9">
    <source>
        <dbReference type="EMBL" id="SHE28147.1"/>
    </source>
</evidence>
<comment type="similarity">
    <text evidence="2">Belongs to the autoinducer-2 exporter (AI-2E) (TC 2.A.86) family.</text>
</comment>
<evidence type="ECO:0000256" key="3">
    <source>
        <dbReference type="ARBA" id="ARBA00022448"/>
    </source>
</evidence>
<dbReference type="Pfam" id="PF01594">
    <property type="entry name" value="AI-2E_transport"/>
    <property type="match status" value="1"/>
</dbReference>
<evidence type="ECO:0000256" key="5">
    <source>
        <dbReference type="ARBA" id="ARBA00022692"/>
    </source>
</evidence>
<dbReference type="AlphaFoldDB" id="A0A1M4S7Y5"/>
<keyword evidence="5 8" id="KW-0812">Transmembrane</keyword>
<dbReference type="RefSeq" id="WP_073269135.1">
    <property type="nucleotide sequence ID" value="NZ_FQTU01000001.1"/>
</dbReference>
<keyword evidence="3" id="KW-0813">Transport</keyword>
<feature type="transmembrane region" description="Helical" evidence="8">
    <location>
        <begin position="210"/>
        <end position="231"/>
    </location>
</feature>
<sequence length="363" mass="40421">MKIMQNKKYLAIDLTFAVLAVGLFLILGRFIINVMAPFVYALVLSYLLDPVVKFMEKRKIKRIWAIIIIFLSMIVIISLLFMSFIPQLVEDVTVLVREIPGIFSFVEQFVADIKSGESDFFPALMPEGLYDFLDLDSQFERISTWLSNSLSQFTSALVESTKSLLNIIMTPLITFYYLKDKEKFFGGAMGRLSENTKLRLTDIGSRIDKVFGGFIKGQVLIAAFVGILTGIGCRLIGVPYSLTIGLVAGVTNIIPYFGPWLGGILPVILALMNAPLTALWVVLLIVVIQQVESAFISPQVMSHSVGLHPLSVMFSVLLFGNAMGIPGMILGVPITGTIKVMYNYFLEFRREVRTNDILDSDSQ</sequence>
<dbReference type="PANTHER" id="PTHR21716">
    <property type="entry name" value="TRANSMEMBRANE PROTEIN"/>
    <property type="match status" value="1"/>
</dbReference>
<gene>
    <name evidence="9" type="ORF">SAMN02746064_00134</name>
</gene>
<evidence type="ECO:0000313" key="10">
    <source>
        <dbReference type="Proteomes" id="UP000184251"/>
    </source>
</evidence>
<keyword evidence="6 8" id="KW-1133">Transmembrane helix</keyword>
<feature type="transmembrane region" description="Helical" evidence="8">
    <location>
        <begin position="238"/>
        <end position="258"/>
    </location>
</feature>
<dbReference type="PANTHER" id="PTHR21716:SF53">
    <property type="entry name" value="PERMEASE PERM-RELATED"/>
    <property type="match status" value="1"/>
</dbReference>
<feature type="transmembrane region" description="Helical" evidence="8">
    <location>
        <begin position="63"/>
        <end position="85"/>
    </location>
</feature>
<name>A0A1M4S7Y5_9FIRM</name>
<comment type="subcellular location">
    <subcellularLocation>
        <location evidence="1">Cell membrane</location>
        <topology evidence="1">Multi-pass membrane protein</topology>
    </subcellularLocation>
</comment>
<proteinExistence type="inferred from homology"/>
<evidence type="ECO:0000256" key="1">
    <source>
        <dbReference type="ARBA" id="ARBA00004651"/>
    </source>
</evidence>
<protein>
    <submittedName>
        <fullName evidence="9">Predicted PurR-regulated permease PerM</fullName>
    </submittedName>
</protein>
<dbReference type="InterPro" id="IPR002549">
    <property type="entry name" value="AI-2E-like"/>
</dbReference>
<dbReference type="GO" id="GO:0055085">
    <property type="term" value="P:transmembrane transport"/>
    <property type="evidence" value="ECO:0007669"/>
    <property type="project" value="TreeGrafter"/>
</dbReference>
<dbReference type="GO" id="GO:0005886">
    <property type="term" value="C:plasma membrane"/>
    <property type="evidence" value="ECO:0007669"/>
    <property type="project" value="UniProtKB-SubCell"/>
</dbReference>
<reference evidence="9 10" key="1">
    <citation type="submission" date="2016-11" db="EMBL/GenBank/DDBJ databases">
        <authorList>
            <person name="Jaros S."/>
            <person name="Januszkiewicz K."/>
            <person name="Wedrychowicz H."/>
        </authorList>
    </citation>
    <scope>NUCLEOTIDE SEQUENCE [LARGE SCALE GENOMIC DNA]</scope>
    <source>
        <strain evidence="9 10">DSM 14828</strain>
    </source>
</reference>
<accession>A0A1M4S7Y5</accession>
<feature type="transmembrane region" description="Helical" evidence="8">
    <location>
        <begin position="264"/>
        <end position="288"/>
    </location>
</feature>
<evidence type="ECO:0000256" key="4">
    <source>
        <dbReference type="ARBA" id="ARBA00022475"/>
    </source>
</evidence>
<evidence type="ECO:0000256" key="7">
    <source>
        <dbReference type="ARBA" id="ARBA00023136"/>
    </source>
</evidence>
<dbReference type="STRING" id="1120975.SAMN02746064_00134"/>
<keyword evidence="10" id="KW-1185">Reference proteome</keyword>
<dbReference type="OrthoDB" id="9793390at2"/>
<evidence type="ECO:0000256" key="6">
    <source>
        <dbReference type="ARBA" id="ARBA00022989"/>
    </source>
</evidence>